<organism evidence="1">
    <name type="scientific">Streptococcus sanguinis</name>
    <dbReference type="NCBI Taxonomy" id="1305"/>
    <lineage>
        <taxon>Bacteria</taxon>
        <taxon>Bacillati</taxon>
        <taxon>Bacillota</taxon>
        <taxon>Bacilli</taxon>
        <taxon>Lactobacillales</taxon>
        <taxon>Streptococcaceae</taxon>
        <taxon>Streptococcus</taxon>
    </lineage>
</organism>
<reference evidence="1" key="1">
    <citation type="submission" date="2020-04" db="EMBL/GenBank/DDBJ databases">
        <authorList>
            <person name="Chakraborty B."/>
            <person name="Walker A.R."/>
            <person name="Burne R.A."/>
        </authorList>
    </citation>
    <scope>NUCLEOTIDE SEQUENCE [LARGE SCALE GENOMIC DNA]</scope>
    <source>
        <strain evidence="1">BCA8</strain>
    </source>
</reference>
<protein>
    <submittedName>
        <fullName evidence="1">Uncharacterized protein</fullName>
    </submittedName>
</protein>
<dbReference type="AlphaFoldDB" id="A0A7Y0VBA8"/>
<accession>A0A7Y0VBA8</accession>
<comment type="caution">
    <text evidence="1">The sequence shown here is derived from an EMBL/GenBank/DDBJ whole genome shotgun (WGS) entry which is preliminary data.</text>
</comment>
<gene>
    <name evidence="1" type="ORF">HGP05_02645</name>
</gene>
<evidence type="ECO:0000313" key="1">
    <source>
        <dbReference type="EMBL" id="NMX24651.1"/>
    </source>
</evidence>
<proteinExistence type="predicted"/>
<name>A0A7Y0VBA8_STRSA</name>
<sequence length="68" mass="7995">MTGYDIEVLRAIFKDSYSMKSISIRPSGLLFLRSGQRPLPDRCHNISYSEERANKFSMLVHMRKIQQF</sequence>
<dbReference type="EMBL" id="JABBCN010000001">
    <property type="protein sequence ID" value="NMX24651.1"/>
    <property type="molecule type" value="Genomic_DNA"/>
</dbReference>